<reference evidence="1" key="1">
    <citation type="submission" date="2024-07" db="EMBL/GenBank/DDBJ databases">
        <title>Metagenome and Metagenome-Assembled Genomes of Archaea from a hot spring from the geothermal field of Los Azufres, Mexico.</title>
        <authorList>
            <person name="Marin-Paredes R."/>
            <person name="Martinez-Romero E."/>
            <person name="Servin-Garciduenas L.E."/>
        </authorList>
    </citation>
    <scope>NUCLEOTIDE SEQUENCE</scope>
    <source>
        <strain evidence="1">AZ1-454</strain>
    </source>
</reference>
<comment type="caution">
    <text evidence="1">The sequence shown here is derived from an EMBL/GenBank/DDBJ whole genome shotgun (WGS) entry which is preliminary data.</text>
</comment>
<gene>
    <name evidence="1" type="ORF">TQ35_0010515</name>
</gene>
<evidence type="ECO:0000313" key="1">
    <source>
        <dbReference type="EMBL" id="MEW9492613.1"/>
    </source>
</evidence>
<evidence type="ECO:0000313" key="2">
    <source>
        <dbReference type="Proteomes" id="UP000053480"/>
    </source>
</evidence>
<organism evidence="1 2">
    <name type="scientific">Candidatus Aramenus sulfurataquae</name>
    <dbReference type="NCBI Taxonomy" id="1326980"/>
    <lineage>
        <taxon>Archaea</taxon>
        <taxon>Thermoproteota</taxon>
        <taxon>Thermoprotei</taxon>
        <taxon>Sulfolobales</taxon>
        <taxon>Sulfolobaceae</taxon>
        <taxon>Candidatus Aramenus</taxon>
    </lineage>
</organism>
<sequence>MPISYAVVVDPSAQLYIGLVSFLIEMGLGLPFLFWKKFWEKVQERMLSNNFV</sequence>
<name>A0ACC6TS56_9CREN</name>
<dbReference type="EMBL" id="JZWS03000064">
    <property type="protein sequence ID" value="MEW9492613.1"/>
    <property type="molecule type" value="Genomic_DNA"/>
</dbReference>
<accession>A0ACC6TS56</accession>
<proteinExistence type="predicted"/>
<dbReference type="Proteomes" id="UP000053480">
    <property type="component" value="Unassembled WGS sequence"/>
</dbReference>
<protein>
    <submittedName>
        <fullName evidence="1">Uncharacterized protein</fullName>
    </submittedName>
</protein>